<evidence type="ECO:0000256" key="4">
    <source>
        <dbReference type="SAM" id="MobiDB-lite"/>
    </source>
</evidence>
<dbReference type="GO" id="GO:0003677">
    <property type="term" value="F:DNA binding"/>
    <property type="evidence" value="ECO:0007669"/>
    <property type="project" value="UniProtKB-KW"/>
</dbReference>
<proteinExistence type="inferred from homology"/>
<gene>
    <name evidence="5" type="ORF">OWR29_38805</name>
</gene>
<dbReference type="NCBIfam" id="NF005851">
    <property type="entry name" value="PRK07772.1"/>
    <property type="match status" value="1"/>
</dbReference>
<comment type="caution">
    <text evidence="2">Lacks conserved residue(s) required for the propagation of feature annotation.</text>
</comment>
<sequence>MAGETVITVVGNLTDDPELRFTPSGAAVAKFRIASTPRTLDRQSGEWKDGEPLFLACNIWRDAAEHVAESLQRGSRVIVQGRLRQRSYETREGEKRTVYELEVDEIGPSLRYATAKVQRMNRSGGGGAGGSSGGFGASGGGNRQSSGGGGGSNNNFDDPWATAAPASSGGNRSGGGGGNSSFDDEPPF</sequence>
<evidence type="ECO:0000313" key="5">
    <source>
        <dbReference type="EMBL" id="MCY1143982.1"/>
    </source>
</evidence>
<feature type="compositionally biased region" description="Gly residues" evidence="4">
    <location>
        <begin position="123"/>
        <end position="152"/>
    </location>
</feature>
<reference evidence="5" key="1">
    <citation type="submission" date="2022-11" db="EMBL/GenBank/DDBJ databases">
        <authorList>
            <person name="Somphong A."/>
            <person name="Phongsopitanun W."/>
        </authorList>
    </citation>
    <scope>NUCLEOTIDE SEQUENCE</scope>
    <source>
        <strain evidence="5">Pm04-4</strain>
    </source>
</reference>
<dbReference type="InterPro" id="IPR000424">
    <property type="entry name" value="Primosome_PriB/ssb"/>
</dbReference>
<dbReference type="PROSITE" id="PS50935">
    <property type="entry name" value="SSB"/>
    <property type="match status" value="1"/>
</dbReference>
<name>A0ABT4BDB0_9ACTN</name>
<evidence type="ECO:0000256" key="1">
    <source>
        <dbReference type="ARBA" id="ARBA00023125"/>
    </source>
</evidence>
<dbReference type="Gene3D" id="2.40.50.140">
    <property type="entry name" value="Nucleic acid-binding proteins"/>
    <property type="match status" value="1"/>
</dbReference>
<dbReference type="NCBIfam" id="TIGR00621">
    <property type="entry name" value="ssb"/>
    <property type="match status" value="1"/>
</dbReference>
<comment type="subunit">
    <text evidence="2">Homotetramer.</text>
</comment>
<dbReference type="HAMAP" id="MF_00984">
    <property type="entry name" value="SSB"/>
    <property type="match status" value="1"/>
</dbReference>
<keyword evidence="1 2" id="KW-0238">DNA-binding</keyword>
<dbReference type="PANTHER" id="PTHR10302">
    <property type="entry name" value="SINGLE-STRANDED DNA-BINDING PROTEIN"/>
    <property type="match status" value="1"/>
</dbReference>
<dbReference type="PANTHER" id="PTHR10302:SF27">
    <property type="entry name" value="SINGLE-STRANDED DNA-BINDING PROTEIN"/>
    <property type="match status" value="1"/>
</dbReference>
<protein>
    <recommendedName>
        <fullName evidence="2 3">Single-stranded DNA-binding protein</fullName>
        <shortName evidence="2">SSB</shortName>
    </recommendedName>
</protein>
<dbReference type="CDD" id="cd04496">
    <property type="entry name" value="SSB_OBF"/>
    <property type="match status" value="1"/>
</dbReference>
<dbReference type="SUPFAM" id="SSF50249">
    <property type="entry name" value="Nucleic acid-binding proteins"/>
    <property type="match status" value="1"/>
</dbReference>
<evidence type="ECO:0000256" key="2">
    <source>
        <dbReference type="HAMAP-Rule" id="MF_00984"/>
    </source>
</evidence>
<evidence type="ECO:0000313" key="6">
    <source>
        <dbReference type="Proteomes" id="UP001151002"/>
    </source>
</evidence>
<accession>A0ABT4BDB0</accession>
<dbReference type="InterPro" id="IPR011344">
    <property type="entry name" value="ssDNA-bd"/>
</dbReference>
<dbReference type="RefSeq" id="WP_267568500.1">
    <property type="nucleotide sequence ID" value="NZ_JAPNTZ010000017.1"/>
</dbReference>
<feature type="region of interest" description="Disordered" evidence="4">
    <location>
        <begin position="121"/>
        <end position="188"/>
    </location>
</feature>
<dbReference type="InterPro" id="IPR012340">
    <property type="entry name" value="NA-bd_OB-fold"/>
</dbReference>
<organism evidence="5 6">
    <name type="scientific">Paractinoplanes pyxinae</name>
    <dbReference type="NCBI Taxonomy" id="2997416"/>
    <lineage>
        <taxon>Bacteria</taxon>
        <taxon>Bacillati</taxon>
        <taxon>Actinomycetota</taxon>
        <taxon>Actinomycetes</taxon>
        <taxon>Micromonosporales</taxon>
        <taxon>Micromonosporaceae</taxon>
        <taxon>Paractinoplanes</taxon>
    </lineage>
</organism>
<dbReference type="Pfam" id="PF00436">
    <property type="entry name" value="SSB"/>
    <property type="match status" value="1"/>
</dbReference>
<dbReference type="EMBL" id="JAPNTZ010000017">
    <property type="protein sequence ID" value="MCY1143982.1"/>
    <property type="molecule type" value="Genomic_DNA"/>
</dbReference>
<dbReference type="Proteomes" id="UP001151002">
    <property type="component" value="Unassembled WGS sequence"/>
</dbReference>
<comment type="caution">
    <text evidence="5">The sequence shown here is derived from an EMBL/GenBank/DDBJ whole genome shotgun (WGS) entry which is preliminary data.</text>
</comment>
<evidence type="ECO:0000256" key="3">
    <source>
        <dbReference type="RuleBase" id="RU000524"/>
    </source>
</evidence>
<keyword evidence="6" id="KW-1185">Reference proteome</keyword>